<dbReference type="InterPro" id="IPR001128">
    <property type="entry name" value="Cyt_P450"/>
</dbReference>
<dbReference type="GO" id="GO:0016705">
    <property type="term" value="F:oxidoreductase activity, acting on paired donors, with incorporation or reduction of molecular oxygen"/>
    <property type="evidence" value="ECO:0007669"/>
    <property type="project" value="InterPro"/>
</dbReference>
<evidence type="ECO:0000256" key="9">
    <source>
        <dbReference type="SAM" id="MobiDB-lite"/>
    </source>
</evidence>
<dbReference type="SUPFAM" id="SSF48264">
    <property type="entry name" value="Cytochrome P450"/>
    <property type="match status" value="1"/>
</dbReference>
<dbReference type="Proteomes" id="UP000241462">
    <property type="component" value="Unassembled WGS sequence"/>
</dbReference>
<dbReference type="GO" id="GO:0005506">
    <property type="term" value="F:iron ion binding"/>
    <property type="evidence" value="ECO:0007669"/>
    <property type="project" value="InterPro"/>
</dbReference>
<keyword evidence="11" id="KW-1185">Reference proteome</keyword>
<dbReference type="PRINTS" id="PR00385">
    <property type="entry name" value="P450"/>
</dbReference>
<protein>
    <submittedName>
        <fullName evidence="10">Cytochrome P450</fullName>
    </submittedName>
</protein>
<sequence length="550" mass="61265">MALSVPLLPHSFWLGHLAILAKCQLKYPRDLLVMTLPQLVAEDYPELAAQHGLFYLDSWPFSYPMIAVMHPDLIAQFTQQVSFPKHPTLQTEFMPFTQCRDLLNLEGAEWKLWRGVFNPGFSVKNLMALMPAFVEEIGVFRDWLGCVADDGRVVPLDDQASALAADVIGRAALDARLNCQVQENAFYNAVKAQVKHLIIDNSPPSMLKRLNPRRPFQIRRNNRIMDAYLTPLIEQEAGKHSQSIASPGDEQQLQSQPPPPSPPPPKTIISLAVKAYMDEMQSQSQSQTLQTDSKPHQQVAPKLDPTFVATAIAQIKIFVLAGHDTTSAALSFSYHLLHKHPATLRLLRAEHDRVLGPDPATAPALLSTSPQLLNQLPYTSAIIKESLRLFPPAASVRIGSQQGHCLVHPVTGQRYPTEGFLLFSCHSAAHRYPTVWPRADDFVPERWLAREGEPLHVRKNAFRAFELGPRNCIGQELAQMELRAILALTAREFAIESVYEGGKDQGQWKGDACYPCSTPGDFATGHPKDSLPVRVRRRVHVPAGDDEVDA</sequence>
<reference evidence="10 11" key="1">
    <citation type="journal article" date="2018" name="Mycol. Prog.">
        <title>Coniella lustricola, a new species from submerged detritus.</title>
        <authorList>
            <person name="Raudabaugh D.B."/>
            <person name="Iturriaga T."/>
            <person name="Carver A."/>
            <person name="Mondo S."/>
            <person name="Pangilinan J."/>
            <person name="Lipzen A."/>
            <person name="He G."/>
            <person name="Amirebrahimi M."/>
            <person name="Grigoriev I.V."/>
            <person name="Miller A.N."/>
        </authorList>
    </citation>
    <scope>NUCLEOTIDE SEQUENCE [LARGE SCALE GENOMIC DNA]</scope>
    <source>
        <strain evidence="10 11">B22-T-1</strain>
    </source>
</reference>
<dbReference type="Pfam" id="PF00067">
    <property type="entry name" value="p450"/>
    <property type="match status" value="1"/>
</dbReference>
<dbReference type="Gene3D" id="1.10.630.10">
    <property type="entry name" value="Cytochrome P450"/>
    <property type="match status" value="1"/>
</dbReference>
<evidence type="ECO:0000256" key="7">
    <source>
        <dbReference type="ARBA" id="ARBA00023033"/>
    </source>
</evidence>
<dbReference type="AlphaFoldDB" id="A0A2T3A103"/>
<dbReference type="PRINTS" id="PR00463">
    <property type="entry name" value="EP450I"/>
</dbReference>
<dbReference type="PANTHER" id="PTHR24305">
    <property type="entry name" value="CYTOCHROME P450"/>
    <property type="match status" value="1"/>
</dbReference>
<dbReference type="CDD" id="cd11051">
    <property type="entry name" value="CYP59-like"/>
    <property type="match status" value="1"/>
</dbReference>
<dbReference type="GO" id="GO:0020037">
    <property type="term" value="F:heme binding"/>
    <property type="evidence" value="ECO:0007669"/>
    <property type="project" value="InterPro"/>
</dbReference>
<dbReference type="PANTHER" id="PTHR24305:SF107">
    <property type="entry name" value="P450, PUTATIVE (EUROFUNG)-RELATED"/>
    <property type="match status" value="1"/>
</dbReference>
<dbReference type="OrthoDB" id="10029320at2759"/>
<dbReference type="InParanoid" id="A0A2T3A103"/>
<dbReference type="STRING" id="2025994.A0A2T3A103"/>
<dbReference type="InterPro" id="IPR036396">
    <property type="entry name" value="Cyt_P450_sf"/>
</dbReference>
<dbReference type="InterPro" id="IPR050121">
    <property type="entry name" value="Cytochrome_P450_monoxygenase"/>
</dbReference>
<accession>A0A2T3A103</accession>
<feature type="binding site" description="axial binding residue" evidence="8">
    <location>
        <position position="472"/>
    </location>
    <ligand>
        <name>heme</name>
        <dbReference type="ChEBI" id="CHEBI:30413"/>
    </ligand>
    <ligandPart>
        <name>Fe</name>
        <dbReference type="ChEBI" id="CHEBI:18248"/>
    </ligandPart>
</feature>
<evidence type="ECO:0000256" key="1">
    <source>
        <dbReference type="ARBA" id="ARBA00001971"/>
    </source>
</evidence>
<evidence type="ECO:0000256" key="5">
    <source>
        <dbReference type="ARBA" id="ARBA00023002"/>
    </source>
</evidence>
<dbReference type="GO" id="GO:0004497">
    <property type="term" value="F:monooxygenase activity"/>
    <property type="evidence" value="ECO:0007669"/>
    <property type="project" value="UniProtKB-KW"/>
</dbReference>
<gene>
    <name evidence="10" type="ORF">BD289DRAFT_462334</name>
</gene>
<comment type="pathway">
    <text evidence="2">Secondary metabolite biosynthesis.</text>
</comment>
<name>A0A2T3A103_9PEZI</name>
<proteinExistence type="predicted"/>
<dbReference type="InterPro" id="IPR002401">
    <property type="entry name" value="Cyt_P450_E_grp-I"/>
</dbReference>
<evidence type="ECO:0000256" key="6">
    <source>
        <dbReference type="ARBA" id="ARBA00023004"/>
    </source>
</evidence>
<evidence type="ECO:0000313" key="10">
    <source>
        <dbReference type="EMBL" id="PSR80835.1"/>
    </source>
</evidence>
<evidence type="ECO:0000256" key="2">
    <source>
        <dbReference type="ARBA" id="ARBA00005179"/>
    </source>
</evidence>
<dbReference type="EMBL" id="KZ678518">
    <property type="protein sequence ID" value="PSR80835.1"/>
    <property type="molecule type" value="Genomic_DNA"/>
</dbReference>
<evidence type="ECO:0000256" key="3">
    <source>
        <dbReference type="ARBA" id="ARBA00022617"/>
    </source>
</evidence>
<keyword evidence="4 8" id="KW-0479">Metal-binding</keyword>
<keyword evidence="5" id="KW-0560">Oxidoreductase</keyword>
<evidence type="ECO:0000256" key="8">
    <source>
        <dbReference type="PIRSR" id="PIRSR602401-1"/>
    </source>
</evidence>
<keyword evidence="7" id="KW-0503">Monooxygenase</keyword>
<feature type="compositionally biased region" description="Pro residues" evidence="9">
    <location>
        <begin position="256"/>
        <end position="266"/>
    </location>
</feature>
<evidence type="ECO:0000313" key="11">
    <source>
        <dbReference type="Proteomes" id="UP000241462"/>
    </source>
</evidence>
<feature type="region of interest" description="Disordered" evidence="9">
    <location>
        <begin position="238"/>
        <end position="268"/>
    </location>
</feature>
<evidence type="ECO:0000256" key="4">
    <source>
        <dbReference type="ARBA" id="ARBA00022723"/>
    </source>
</evidence>
<comment type="cofactor">
    <cofactor evidence="1 8">
        <name>heme</name>
        <dbReference type="ChEBI" id="CHEBI:30413"/>
    </cofactor>
</comment>
<keyword evidence="6 8" id="KW-0408">Iron</keyword>
<keyword evidence="3 8" id="KW-0349">Heme</keyword>
<organism evidence="10 11">
    <name type="scientific">Coniella lustricola</name>
    <dbReference type="NCBI Taxonomy" id="2025994"/>
    <lineage>
        <taxon>Eukaryota</taxon>
        <taxon>Fungi</taxon>
        <taxon>Dikarya</taxon>
        <taxon>Ascomycota</taxon>
        <taxon>Pezizomycotina</taxon>
        <taxon>Sordariomycetes</taxon>
        <taxon>Sordariomycetidae</taxon>
        <taxon>Diaporthales</taxon>
        <taxon>Schizoparmaceae</taxon>
        <taxon>Coniella</taxon>
    </lineage>
</organism>